<evidence type="ECO:0000313" key="2">
    <source>
        <dbReference type="Proteomes" id="UP001597097"/>
    </source>
</evidence>
<dbReference type="EMBL" id="JBHUCM010000069">
    <property type="protein sequence ID" value="MFD1546850.1"/>
    <property type="molecule type" value="Genomic_DNA"/>
</dbReference>
<accession>A0ABW4GWC2</accession>
<evidence type="ECO:0008006" key="3">
    <source>
        <dbReference type="Google" id="ProtNLM"/>
    </source>
</evidence>
<dbReference type="Proteomes" id="UP001597097">
    <property type="component" value="Unassembled WGS sequence"/>
</dbReference>
<dbReference type="RefSeq" id="WP_246654840.1">
    <property type="nucleotide sequence ID" value="NZ_JAHKRM010000052.1"/>
</dbReference>
<name>A0ABW4GWC2_9ACTN</name>
<gene>
    <name evidence="1" type="ORF">ACFSJ0_58110</name>
</gene>
<protein>
    <recommendedName>
        <fullName evidence="3">FXSXX-COOH protein</fullName>
    </recommendedName>
</protein>
<sequence length="59" mass="5799">MIATGPPDELKATIGDRLDVTLEDPAALPAAMTVLNTLAGTDPTPTGADGLSVALPVAA</sequence>
<organism evidence="1 2">
    <name type="scientific">Nonomuraea guangzhouensis</name>
    <dbReference type="NCBI Taxonomy" id="1291555"/>
    <lineage>
        <taxon>Bacteria</taxon>
        <taxon>Bacillati</taxon>
        <taxon>Actinomycetota</taxon>
        <taxon>Actinomycetes</taxon>
        <taxon>Streptosporangiales</taxon>
        <taxon>Streptosporangiaceae</taxon>
        <taxon>Nonomuraea</taxon>
    </lineage>
</organism>
<reference evidence="2" key="1">
    <citation type="journal article" date="2019" name="Int. J. Syst. Evol. Microbiol.">
        <title>The Global Catalogue of Microorganisms (GCM) 10K type strain sequencing project: providing services to taxonomists for standard genome sequencing and annotation.</title>
        <authorList>
            <consortium name="The Broad Institute Genomics Platform"/>
            <consortium name="The Broad Institute Genome Sequencing Center for Infectious Disease"/>
            <person name="Wu L."/>
            <person name="Ma J."/>
        </authorList>
    </citation>
    <scope>NUCLEOTIDE SEQUENCE [LARGE SCALE GENOMIC DNA]</scope>
    <source>
        <strain evidence="2">CGMCC 1.15399</strain>
    </source>
</reference>
<comment type="caution">
    <text evidence="1">The sequence shown here is derived from an EMBL/GenBank/DDBJ whole genome shotgun (WGS) entry which is preliminary data.</text>
</comment>
<evidence type="ECO:0000313" key="1">
    <source>
        <dbReference type="EMBL" id="MFD1546850.1"/>
    </source>
</evidence>
<keyword evidence="2" id="KW-1185">Reference proteome</keyword>
<proteinExistence type="predicted"/>